<protein>
    <submittedName>
        <fullName evidence="1">Uncharacterized protein</fullName>
    </submittedName>
</protein>
<comment type="caution">
    <text evidence="1">The sequence shown here is derived from an EMBL/GenBank/DDBJ whole genome shotgun (WGS) entry which is preliminary data.</text>
</comment>
<name>A0A8T5GEZ9_9ARCH</name>
<proteinExistence type="predicted"/>
<dbReference type="Proteomes" id="UP000722459">
    <property type="component" value="Unassembled WGS sequence"/>
</dbReference>
<dbReference type="AlphaFoldDB" id="A0A8T5GEZ9"/>
<reference evidence="1" key="1">
    <citation type="journal article" date="2021" name="ISME J.">
        <title>Mercury methylation by metabolically versatile and cosmopolitan marine bacteria.</title>
        <authorList>
            <person name="Lin H."/>
            <person name="Ascher D.B."/>
            <person name="Myung Y."/>
            <person name="Lamborg C.H."/>
            <person name="Hallam S.J."/>
            <person name="Gionfriddo C.M."/>
            <person name="Holt K.E."/>
            <person name="Moreau J.W."/>
        </authorList>
    </citation>
    <scope>NUCLEOTIDE SEQUENCE</scope>
    <source>
        <strain evidence="1">SI075_bin30</strain>
    </source>
</reference>
<evidence type="ECO:0000313" key="1">
    <source>
        <dbReference type="EMBL" id="MBT4870529.1"/>
    </source>
</evidence>
<dbReference type="EMBL" id="JABJNZ010000041">
    <property type="protein sequence ID" value="MBT4870529.1"/>
    <property type="molecule type" value="Genomic_DNA"/>
</dbReference>
<organism evidence="1 2">
    <name type="scientific">Candidatus Iainarchaeum sp</name>
    <dbReference type="NCBI Taxonomy" id="3101447"/>
    <lineage>
        <taxon>Archaea</taxon>
        <taxon>Candidatus Iainarchaeota</taxon>
        <taxon>Candidatus Iainarchaeia</taxon>
        <taxon>Candidatus Iainarchaeales</taxon>
        <taxon>Candidatus Iainarchaeaceae</taxon>
        <taxon>Candidatus Iainarchaeum</taxon>
    </lineage>
</organism>
<evidence type="ECO:0000313" key="2">
    <source>
        <dbReference type="Proteomes" id="UP000722459"/>
    </source>
</evidence>
<sequence length="64" mass="7650">DSYNFLEDKNYAVLKKYDISWTVNQSYMINRKAFGNKLVNDPIEFEKLDKVFANNLIYIHWVGD</sequence>
<feature type="non-terminal residue" evidence="1">
    <location>
        <position position="1"/>
    </location>
</feature>
<gene>
    <name evidence="1" type="ORF">HON47_03080</name>
</gene>
<accession>A0A8T5GEZ9</accession>